<sequence length="298" mass="32123">MIERYEVEAFLTLAEELHFGRTAAKLHVSTARVSQTVRKLERRVGVPLFHRTSRRVSLTTVGQQLHDELLPAWGDLTAAVQRAIETGRGLSGALHVAFVSAAAAQLLAGVTQVFHERAPDCEVRIREAQADQMPGRIRSGEMDLGLTTLPVEDPDLAHGSVLVREAHMLAVPVGHPFARRGSVLAADLTRVPLIRLPGHTAIGPGQADAPAATADPTAGTFQEALTLVGAGQGALPTGAHARRYYARPDIAYLPISDAPALEWVLVWRADRCTARVRAFVEAADTLIHGRGTTRQPPR</sequence>
<evidence type="ECO:0000256" key="2">
    <source>
        <dbReference type="ARBA" id="ARBA00023015"/>
    </source>
</evidence>
<comment type="similarity">
    <text evidence="1">Belongs to the LysR transcriptional regulatory family.</text>
</comment>
<dbReference type="InterPro" id="IPR000847">
    <property type="entry name" value="LysR_HTH_N"/>
</dbReference>
<dbReference type="FunFam" id="1.10.10.10:FF:000001">
    <property type="entry name" value="LysR family transcriptional regulator"/>
    <property type="match status" value="1"/>
</dbReference>
<organism evidence="6">
    <name type="scientific">Streptomyces tendae</name>
    <dbReference type="NCBI Taxonomy" id="1932"/>
    <lineage>
        <taxon>Bacteria</taxon>
        <taxon>Bacillati</taxon>
        <taxon>Actinomycetota</taxon>
        <taxon>Actinomycetes</taxon>
        <taxon>Kitasatosporales</taxon>
        <taxon>Streptomycetaceae</taxon>
        <taxon>Streptomyces</taxon>
    </lineage>
</organism>
<dbReference type="PANTHER" id="PTHR30346">
    <property type="entry name" value="TRANSCRIPTIONAL DUAL REGULATOR HCAR-RELATED"/>
    <property type="match status" value="1"/>
</dbReference>
<protein>
    <submittedName>
        <fullName evidence="6">LysR family transcriptional regulator</fullName>
    </submittedName>
</protein>
<dbReference type="GO" id="GO:0032993">
    <property type="term" value="C:protein-DNA complex"/>
    <property type="evidence" value="ECO:0007669"/>
    <property type="project" value="TreeGrafter"/>
</dbReference>
<dbReference type="PROSITE" id="PS50931">
    <property type="entry name" value="HTH_LYSR"/>
    <property type="match status" value="1"/>
</dbReference>
<evidence type="ECO:0000256" key="1">
    <source>
        <dbReference type="ARBA" id="ARBA00009437"/>
    </source>
</evidence>
<dbReference type="InterPro" id="IPR005119">
    <property type="entry name" value="LysR_subst-bd"/>
</dbReference>
<dbReference type="Gene3D" id="3.40.190.10">
    <property type="entry name" value="Periplasmic binding protein-like II"/>
    <property type="match status" value="2"/>
</dbReference>
<dbReference type="SUPFAM" id="SSF53850">
    <property type="entry name" value="Periplasmic binding protein-like II"/>
    <property type="match status" value="1"/>
</dbReference>
<evidence type="ECO:0000259" key="5">
    <source>
        <dbReference type="PROSITE" id="PS50931"/>
    </source>
</evidence>
<keyword evidence="2" id="KW-0805">Transcription regulation</keyword>
<accession>A0A6B3QTF9</accession>
<dbReference type="CDD" id="cd08414">
    <property type="entry name" value="PBP2_LTTR_aromatics_like"/>
    <property type="match status" value="1"/>
</dbReference>
<evidence type="ECO:0000256" key="3">
    <source>
        <dbReference type="ARBA" id="ARBA00023125"/>
    </source>
</evidence>
<gene>
    <name evidence="6" type="ORF">GUR47_32225</name>
</gene>
<dbReference type="InterPro" id="IPR036388">
    <property type="entry name" value="WH-like_DNA-bd_sf"/>
</dbReference>
<feature type="domain" description="HTH lysR-type" evidence="5">
    <location>
        <begin position="1"/>
        <end position="59"/>
    </location>
</feature>
<name>A0A6B3QTF9_STRTE</name>
<dbReference type="InterPro" id="IPR036390">
    <property type="entry name" value="WH_DNA-bd_sf"/>
</dbReference>
<dbReference type="Pfam" id="PF03466">
    <property type="entry name" value="LysR_substrate"/>
    <property type="match status" value="1"/>
</dbReference>
<dbReference type="SUPFAM" id="SSF46785">
    <property type="entry name" value="Winged helix' DNA-binding domain"/>
    <property type="match status" value="1"/>
</dbReference>
<evidence type="ECO:0000313" key="6">
    <source>
        <dbReference type="EMBL" id="NEV91306.1"/>
    </source>
</evidence>
<dbReference type="GO" id="GO:0003700">
    <property type="term" value="F:DNA-binding transcription factor activity"/>
    <property type="evidence" value="ECO:0007669"/>
    <property type="project" value="InterPro"/>
</dbReference>
<dbReference type="AlphaFoldDB" id="A0A6B3QTF9"/>
<dbReference type="Gene3D" id="1.10.10.10">
    <property type="entry name" value="Winged helix-like DNA-binding domain superfamily/Winged helix DNA-binding domain"/>
    <property type="match status" value="1"/>
</dbReference>
<keyword evidence="4" id="KW-0804">Transcription</keyword>
<dbReference type="Pfam" id="PF00126">
    <property type="entry name" value="HTH_1"/>
    <property type="match status" value="1"/>
</dbReference>
<dbReference type="GO" id="GO:0003677">
    <property type="term" value="F:DNA binding"/>
    <property type="evidence" value="ECO:0007669"/>
    <property type="project" value="UniProtKB-KW"/>
</dbReference>
<proteinExistence type="inferred from homology"/>
<dbReference type="EMBL" id="JAAIFS010000008">
    <property type="protein sequence ID" value="NEV91306.1"/>
    <property type="molecule type" value="Genomic_DNA"/>
</dbReference>
<evidence type="ECO:0000256" key="4">
    <source>
        <dbReference type="ARBA" id="ARBA00023163"/>
    </source>
</evidence>
<keyword evidence="3" id="KW-0238">DNA-binding</keyword>
<comment type="caution">
    <text evidence="6">The sequence shown here is derived from an EMBL/GenBank/DDBJ whole genome shotgun (WGS) entry which is preliminary data.</text>
</comment>
<dbReference type="PANTHER" id="PTHR30346:SF0">
    <property type="entry name" value="HCA OPERON TRANSCRIPTIONAL ACTIVATOR HCAR"/>
    <property type="match status" value="1"/>
</dbReference>
<reference evidence="6" key="1">
    <citation type="journal article" date="2020" name="Microorganisms">
        <title>Isolation, Genomic and Metabolomic Characterization of Streptomyces tendae VITAKN with Quorum Sensing Inhibitory Activity from Southern India.</title>
        <authorList>
            <person name="Ishaque N.M."/>
            <person name="Burgsdorf I."/>
            <person name="Limlingan Malit J.J."/>
            <person name="Saha S."/>
            <person name="Teta R."/>
            <person name="Ewe D."/>
            <person name="Kannabiran K."/>
            <person name="Hrouzek P."/>
            <person name="Steindler L."/>
            <person name="Costantino V."/>
            <person name="Saurav K."/>
        </authorList>
    </citation>
    <scope>NUCLEOTIDE SEQUENCE</scope>
    <source>
        <strain evidence="6">VITAKN</strain>
    </source>
</reference>